<protein>
    <submittedName>
        <fullName evidence="5">DNA-binding LacI/PurR family transcriptional regulator</fullName>
    </submittedName>
</protein>
<dbReference type="SUPFAM" id="SSF53822">
    <property type="entry name" value="Periplasmic binding protein-like I"/>
    <property type="match status" value="1"/>
</dbReference>
<dbReference type="InterPro" id="IPR028082">
    <property type="entry name" value="Peripla_BP_I"/>
</dbReference>
<dbReference type="InterPro" id="IPR036388">
    <property type="entry name" value="WH-like_DNA-bd_sf"/>
</dbReference>
<dbReference type="Gene3D" id="3.40.50.2300">
    <property type="match status" value="2"/>
</dbReference>
<keyword evidence="1" id="KW-0805">Transcription regulation</keyword>
<dbReference type="AlphaFoldDB" id="A0A4R2JG58"/>
<dbReference type="Proteomes" id="UP000295680">
    <property type="component" value="Unassembled WGS sequence"/>
</dbReference>
<dbReference type="InterPro" id="IPR036390">
    <property type="entry name" value="WH_DNA-bd_sf"/>
</dbReference>
<dbReference type="OrthoDB" id="7363114at2"/>
<evidence type="ECO:0000256" key="2">
    <source>
        <dbReference type="ARBA" id="ARBA00023125"/>
    </source>
</evidence>
<organism evidence="5 6">
    <name type="scientific">Actinocrispum wychmicini</name>
    <dbReference type="NCBI Taxonomy" id="1213861"/>
    <lineage>
        <taxon>Bacteria</taxon>
        <taxon>Bacillati</taxon>
        <taxon>Actinomycetota</taxon>
        <taxon>Actinomycetes</taxon>
        <taxon>Pseudonocardiales</taxon>
        <taxon>Pseudonocardiaceae</taxon>
        <taxon>Actinocrispum</taxon>
    </lineage>
</organism>
<proteinExistence type="predicted"/>
<evidence type="ECO:0000256" key="1">
    <source>
        <dbReference type="ARBA" id="ARBA00023015"/>
    </source>
</evidence>
<accession>A0A4R2JG58</accession>
<dbReference type="SMART" id="SM00345">
    <property type="entry name" value="HTH_GNTR"/>
    <property type="match status" value="1"/>
</dbReference>
<gene>
    <name evidence="5" type="ORF">EV192_107309</name>
</gene>
<dbReference type="SUPFAM" id="SSF46785">
    <property type="entry name" value="Winged helix' DNA-binding domain"/>
    <property type="match status" value="1"/>
</dbReference>
<evidence type="ECO:0000313" key="6">
    <source>
        <dbReference type="Proteomes" id="UP000295680"/>
    </source>
</evidence>
<dbReference type="PANTHER" id="PTHR30146:SF109">
    <property type="entry name" value="HTH-TYPE TRANSCRIPTIONAL REGULATOR GALS"/>
    <property type="match status" value="1"/>
</dbReference>
<dbReference type="InterPro" id="IPR046335">
    <property type="entry name" value="LacI/GalR-like_sensor"/>
</dbReference>
<dbReference type="CDD" id="cd07377">
    <property type="entry name" value="WHTH_GntR"/>
    <property type="match status" value="1"/>
</dbReference>
<keyword evidence="2 5" id="KW-0238">DNA-binding</keyword>
<keyword evidence="3" id="KW-0804">Transcription</keyword>
<dbReference type="GO" id="GO:0000976">
    <property type="term" value="F:transcription cis-regulatory region binding"/>
    <property type="evidence" value="ECO:0007669"/>
    <property type="project" value="TreeGrafter"/>
</dbReference>
<dbReference type="Pfam" id="PF13377">
    <property type="entry name" value="Peripla_BP_3"/>
    <property type="match status" value="1"/>
</dbReference>
<dbReference type="PROSITE" id="PS50949">
    <property type="entry name" value="HTH_GNTR"/>
    <property type="match status" value="1"/>
</dbReference>
<dbReference type="CDD" id="cd06267">
    <property type="entry name" value="PBP1_LacI_sugar_binding-like"/>
    <property type="match status" value="1"/>
</dbReference>
<dbReference type="EMBL" id="SLWS01000007">
    <property type="protein sequence ID" value="TCO55886.1"/>
    <property type="molecule type" value="Genomic_DNA"/>
</dbReference>
<sequence length="375" mass="40783">MTTEEPPLPRYQQVKRELREAIARREYTPGQPFITQRQVCERFKVSTTTAVRALNDLVAEGVLVRQQGRGTFVADRQETTPARQDGTRSIACVIHGRGPIKAGVVSGVESVCADLSLQMVLFDSKDSLAVQEQALRRALDSGVSGVVLYPVQGTTESAALSEVRRLGIPLVMVDRYLAHTPTDAVIADHFAVGHDLTDHLIGLGHRRMAILWDETDCTSVRDRLSGHLQALRAHGIPERPDFTVLATHQRLDRVERIARLTAMLDHPEPPTVLICSDGYIVATAAADLAHLGVEVPGQVELAGMDDAGPLDILPLTIAAAVVPAEQLGRESMRLLVERINAPTATEPQRTVLPITIHTRDTAVAYLQVMGGRLGA</sequence>
<comment type="caution">
    <text evidence="5">The sequence shown here is derived from an EMBL/GenBank/DDBJ whole genome shotgun (WGS) entry which is preliminary data.</text>
</comment>
<feature type="domain" description="HTH gntR-type" evidence="4">
    <location>
        <begin position="8"/>
        <end position="76"/>
    </location>
</feature>
<dbReference type="InterPro" id="IPR000524">
    <property type="entry name" value="Tscrpt_reg_HTH_GntR"/>
</dbReference>
<evidence type="ECO:0000256" key="3">
    <source>
        <dbReference type="ARBA" id="ARBA00023163"/>
    </source>
</evidence>
<dbReference type="RefSeq" id="WP_132122045.1">
    <property type="nucleotide sequence ID" value="NZ_SLWS01000007.1"/>
</dbReference>
<dbReference type="PANTHER" id="PTHR30146">
    <property type="entry name" value="LACI-RELATED TRANSCRIPTIONAL REPRESSOR"/>
    <property type="match status" value="1"/>
</dbReference>
<name>A0A4R2JG58_9PSEU</name>
<reference evidence="5 6" key="1">
    <citation type="submission" date="2019-03" db="EMBL/GenBank/DDBJ databases">
        <title>Genomic Encyclopedia of Type Strains, Phase IV (KMG-IV): sequencing the most valuable type-strain genomes for metagenomic binning, comparative biology and taxonomic classification.</title>
        <authorList>
            <person name="Goeker M."/>
        </authorList>
    </citation>
    <scope>NUCLEOTIDE SEQUENCE [LARGE SCALE GENOMIC DNA]</scope>
    <source>
        <strain evidence="5 6">DSM 45934</strain>
    </source>
</reference>
<dbReference type="Gene3D" id="1.10.10.10">
    <property type="entry name" value="Winged helix-like DNA-binding domain superfamily/Winged helix DNA-binding domain"/>
    <property type="match status" value="1"/>
</dbReference>
<evidence type="ECO:0000313" key="5">
    <source>
        <dbReference type="EMBL" id="TCO55886.1"/>
    </source>
</evidence>
<dbReference type="GO" id="GO:0003700">
    <property type="term" value="F:DNA-binding transcription factor activity"/>
    <property type="evidence" value="ECO:0007669"/>
    <property type="project" value="InterPro"/>
</dbReference>
<keyword evidence="6" id="KW-1185">Reference proteome</keyword>
<evidence type="ECO:0000259" key="4">
    <source>
        <dbReference type="PROSITE" id="PS50949"/>
    </source>
</evidence>
<dbReference type="Pfam" id="PF00392">
    <property type="entry name" value="GntR"/>
    <property type="match status" value="1"/>
</dbReference>